<accession>A0A2T0XEW1</accession>
<comment type="subcellular location">
    <subcellularLocation>
        <location evidence="1">Cell membrane</location>
        <topology evidence="1">Multi-pass membrane protein</topology>
    </subcellularLocation>
</comment>
<comment type="caution">
    <text evidence="10">The sequence shown here is derived from an EMBL/GenBank/DDBJ whole genome shotgun (WGS) entry which is preliminary data.</text>
</comment>
<evidence type="ECO:0000256" key="5">
    <source>
        <dbReference type="ARBA" id="ARBA00022970"/>
    </source>
</evidence>
<dbReference type="Proteomes" id="UP000238308">
    <property type="component" value="Unassembled WGS sequence"/>
</dbReference>
<gene>
    <name evidence="10" type="ORF">BCM14_1911</name>
</gene>
<keyword evidence="7 9" id="KW-0472">Membrane</keyword>
<feature type="transmembrane region" description="Helical" evidence="9">
    <location>
        <begin position="94"/>
        <end position="116"/>
    </location>
</feature>
<evidence type="ECO:0000256" key="6">
    <source>
        <dbReference type="ARBA" id="ARBA00022989"/>
    </source>
</evidence>
<dbReference type="PANTHER" id="PTHR11795:SF451">
    <property type="entry name" value="ABC TRANSPORTER PERMEASE PROTEIN"/>
    <property type="match status" value="1"/>
</dbReference>
<feature type="transmembrane region" description="Helical" evidence="9">
    <location>
        <begin position="136"/>
        <end position="158"/>
    </location>
</feature>
<evidence type="ECO:0000256" key="8">
    <source>
        <dbReference type="ARBA" id="ARBA00037998"/>
    </source>
</evidence>
<dbReference type="GO" id="GO:0022857">
    <property type="term" value="F:transmembrane transporter activity"/>
    <property type="evidence" value="ECO:0007669"/>
    <property type="project" value="InterPro"/>
</dbReference>
<dbReference type="InterPro" id="IPR052157">
    <property type="entry name" value="BCAA_transport_permease"/>
</dbReference>
<dbReference type="Pfam" id="PF02653">
    <property type="entry name" value="BPD_transp_2"/>
    <property type="match status" value="1"/>
</dbReference>
<feature type="transmembrane region" description="Helical" evidence="9">
    <location>
        <begin position="12"/>
        <end position="29"/>
    </location>
</feature>
<name>A0A2T0XEW1_9BURK</name>
<evidence type="ECO:0000256" key="3">
    <source>
        <dbReference type="ARBA" id="ARBA00022475"/>
    </source>
</evidence>
<feature type="transmembrane region" description="Helical" evidence="9">
    <location>
        <begin position="189"/>
        <end position="208"/>
    </location>
</feature>
<reference evidence="10 11" key="1">
    <citation type="submission" date="2018-03" db="EMBL/GenBank/DDBJ databases">
        <title>Genomic Encyclopedia of Type Strains, Phase III (KMG-III): the genomes of soil and plant-associated and newly described type strains.</title>
        <authorList>
            <person name="Whitman W."/>
        </authorList>
    </citation>
    <scope>NUCLEOTIDE SEQUENCE [LARGE SCALE GENOMIC DNA]</scope>
    <source>
        <strain evidence="10 11">MWH-P2sevCIIIb</strain>
    </source>
</reference>
<feature type="transmembrane region" description="Helical" evidence="9">
    <location>
        <begin position="256"/>
        <end position="279"/>
    </location>
</feature>
<comment type="similarity">
    <text evidence="8">Belongs to the binding-protein-dependent transport system permease family. LivHM subfamily.</text>
</comment>
<evidence type="ECO:0000313" key="10">
    <source>
        <dbReference type="EMBL" id="PRY97451.1"/>
    </source>
</evidence>
<evidence type="ECO:0000256" key="1">
    <source>
        <dbReference type="ARBA" id="ARBA00004651"/>
    </source>
</evidence>
<sequence length="293" mass="30967">MNYFIQQLLNGVGSGAIYASLGLALVLIYRTTNIANFAQGEMATFSAFLTWQLTDWGVPIFPALLLTVLLSMMIGAVVYALIVRPVQYKDEMTIIIVTLGLFLAFNSATGAVWGFLQKSSPTPFSKVVWTFSNIRIAAELVSFIAVLMGVSAGLFLLFQKTRLGTALRASASNAQSAQLSGIPYTKMMILGWAMAAGLGAISGALVASRLTLDPNMMGDVVIYAFAAAVVGGMNSYVGSVVGGLIVGIAQSLSTSFLFFLGSDLQMVVPLALIVGVLLIKPEGLFGKVVAIRV</sequence>
<evidence type="ECO:0000256" key="2">
    <source>
        <dbReference type="ARBA" id="ARBA00022448"/>
    </source>
</evidence>
<feature type="transmembrane region" description="Helical" evidence="9">
    <location>
        <begin position="60"/>
        <end position="82"/>
    </location>
</feature>
<dbReference type="InterPro" id="IPR001851">
    <property type="entry name" value="ABC_transp_permease"/>
</dbReference>
<keyword evidence="6 9" id="KW-1133">Transmembrane helix</keyword>
<dbReference type="AlphaFoldDB" id="A0A2T0XEW1"/>
<keyword evidence="4 9" id="KW-0812">Transmembrane</keyword>
<dbReference type="GO" id="GO:0006865">
    <property type="term" value="P:amino acid transport"/>
    <property type="evidence" value="ECO:0007669"/>
    <property type="project" value="UniProtKB-KW"/>
</dbReference>
<evidence type="ECO:0000313" key="11">
    <source>
        <dbReference type="Proteomes" id="UP000238308"/>
    </source>
</evidence>
<feature type="transmembrane region" description="Helical" evidence="9">
    <location>
        <begin position="220"/>
        <end position="249"/>
    </location>
</feature>
<dbReference type="RefSeq" id="WP_106227768.1">
    <property type="nucleotide sequence ID" value="NZ_PVTV01000014.1"/>
</dbReference>
<proteinExistence type="inferred from homology"/>
<keyword evidence="5" id="KW-0029">Amino-acid transport</keyword>
<evidence type="ECO:0000256" key="9">
    <source>
        <dbReference type="SAM" id="Phobius"/>
    </source>
</evidence>
<dbReference type="GO" id="GO:0005886">
    <property type="term" value="C:plasma membrane"/>
    <property type="evidence" value="ECO:0007669"/>
    <property type="project" value="UniProtKB-SubCell"/>
</dbReference>
<protein>
    <submittedName>
        <fullName evidence="10">Branched-chain amino acid transport system permease protein</fullName>
    </submittedName>
</protein>
<keyword evidence="2" id="KW-0813">Transport</keyword>
<dbReference type="PANTHER" id="PTHR11795">
    <property type="entry name" value="BRANCHED-CHAIN AMINO ACID TRANSPORT SYSTEM PERMEASE PROTEIN LIVH"/>
    <property type="match status" value="1"/>
</dbReference>
<dbReference type="EMBL" id="PVTV01000014">
    <property type="protein sequence ID" value="PRY97451.1"/>
    <property type="molecule type" value="Genomic_DNA"/>
</dbReference>
<evidence type="ECO:0000256" key="4">
    <source>
        <dbReference type="ARBA" id="ARBA00022692"/>
    </source>
</evidence>
<dbReference type="CDD" id="cd06582">
    <property type="entry name" value="TM_PBP1_LivH_like"/>
    <property type="match status" value="1"/>
</dbReference>
<keyword evidence="11" id="KW-1185">Reference proteome</keyword>
<organism evidence="10 11">
    <name type="scientific">Jezberella montanilacus</name>
    <dbReference type="NCBI Taxonomy" id="323426"/>
    <lineage>
        <taxon>Bacteria</taxon>
        <taxon>Pseudomonadati</taxon>
        <taxon>Pseudomonadota</taxon>
        <taxon>Betaproteobacteria</taxon>
        <taxon>Burkholderiales</taxon>
        <taxon>Alcaligenaceae</taxon>
        <taxon>Jezberella</taxon>
    </lineage>
</organism>
<keyword evidence="3" id="KW-1003">Cell membrane</keyword>
<dbReference type="OrthoDB" id="25113at2"/>
<evidence type="ECO:0000256" key="7">
    <source>
        <dbReference type="ARBA" id="ARBA00023136"/>
    </source>
</evidence>